<evidence type="ECO:0000313" key="1">
    <source>
        <dbReference type="EMBL" id="OGZ60956.1"/>
    </source>
</evidence>
<gene>
    <name evidence="1" type="ORF">A2919_00415</name>
</gene>
<accession>A0A1G2HEP7</accession>
<dbReference type="AlphaFoldDB" id="A0A1G2HEP7"/>
<dbReference type="Proteomes" id="UP000178835">
    <property type="component" value="Unassembled WGS sequence"/>
</dbReference>
<protein>
    <submittedName>
        <fullName evidence="1">Uncharacterized protein</fullName>
    </submittedName>
</protein>
<sequence>MIIITQSNTWNGIRTYEYEQDAETSLEIMENMELGRGGCVVHVSPNHDQVIVEKPISEGIPASRTVFEGSKEEMGPLFEAARRHALTTRHEAGPGSLDEIAILAAIATEAEIKSLY</sequence>
<proteinExistence type="predicted"/>
<dbReference type="EMBL" id="MHOH01000009">
    <property type="protein sequence ID" value="OGZ60956.1"/>
    <property type="molecule type" value="Genomic_DNA"/>
</dbReference>
<reference evidence="1 2" key="1">
    <citation type="journal article" date="2016" name="Nat. Commun.">
        <title>Thousands of microbial genomes shed light on interconnected biogeochemical processes in an aquifer system.</title>
        <authorList>
            <person name="Anantharaman K."/>
            <person name="Brown C.T."/>
            <person name="Hug L.A."/>
            <person name="Sharon I."/>
            <person name="Castelle C.J."/>
            <person name="Probst A.J."/>
            <person name="Thomas B.C."/>
            <person name="Singh A."/>
            <person name="Wilkins M.J."/>
            <person name="Karaoz U."/>
            <person name="Brodie E.L."/>
            <person name="Williams K.H."/>
            <person name="Hubbard S.S."/>
            <person name="Banfield J.F."/>
        </authorList>
    </citation>
    <scope>NUCLEOTIDE SEQUENCE [LARGE SCALE GENOMIC DNA]</scope>
</reference>
<name>A0A1G2HEP7_9BACT</name>
<comment type="caution">
    <text evidence="1">The sequence shown here is derived from an EMBL/GenBank/DDBJ whole genome shotgun (WGS) entry which is preliminary data.</text>
</comment>
<organism evidence="1 2">
    <name type="scientific">Candidatus Spechtbacteria bacterium RIFCSPLOWO2_01_FULL_43_12</name>
    <dbReference type="NCBI Taxonomy" id="1802162"/>
    <lineage>
        <taxon>Bacteria</taxon>
        <taxon>Candidatus Spechtiibacteriota</taxon>
    </lineage>
</organism>
<evidence type="ECO:0000313" key="2">
    <source>
        <dbReference type="Proteomes" id="UP000178835"/>
    </source>
</evidence>